<evidence type="ECO:0000256" key="2">
    <source>
        <dbReference type="ARBA" id="ARBA00009172"/>
    </source>
</evidence>
<evidence type="ECO:0000256" key="7">
    <source>
        <dbReference type="SAM" id="SignalP"/>
    </source>
</evidence>
<dbReference type="AlphaFoldDB" id="A0A1I7XHG1"/>
<dbReference type="PANTHER" id="PTHR23294:SF18">
    <property type="entry name" value="UNC93-LIKE PROTEIN MFSD11"/>
    <property type="match status" value="1"/>
</dbReference>
<evidence type="ECO:0000313" key="8">
    <source>
        <dbReference type="Proteomes" id="UP000095283"/>
    </source>
</evidence>
<keyword evidence="5 6" id="KW-0472">Membrane</keyword>
<dbReference type="Proteomes" id="UP000095283">
    <property type="component" value="Unplaced"/>
</dbReference>
<keyword evidence="4 6" id="KW-1133">Transmembrane helix</keyword>
<organism evidence="8 9">
    <name type="scientific">Heterorhabditis bacteriophora</name>
    <name type="common">Entomopathogenic nematode worm</name>
    <dbReference type="NCBI Taxonomy" id="37862"/>
    <lineage>
        <taxon>Eukaryota</taxon>
        <taxon>Metazoa</taxon>
        <taxon>Ecdysozoa</taxon>
        <taxon>Nematoda</taxon>
        <taxon>Chromadorea</taxon>
        <taxon>Rhabditida</taxon>
        <taxon>Rhabditina</taxon>
        <taxon>Rhabditomorpha</taxon>
        <taxon>Strongyloidea</taxon>
        <taxon>Heterorhabditidae</taxon>
        <taxon>Heterorhabditis</taxon>
    </lineage>
</organism>
<dbReference type="GO" id="GO:0016020">
    <property type="term" value="C:membrane"/>
    <property type="evidence" value="ECO:0007669"/>
    <property type="project" value="UniProtKB-SubCell"/>
</dbReference>
<protein>
    <submittedName>
        <fullName evidence="9">Solute carrier family 46 member 3</fullName>
    </submittedName>
</protein>
<feature type="signal peptide" evidence="7">
    <location>
        <begin position="1"/>
        <end position="27"/>
    </location>
</feature>
<accession>A0A1I7XHG1</accession>
<keyword evidence="8" id="KW-1185">Reference proteome</keyword>
<dbReference type="PANTHER" id="PTHR23294">
    <property type="entry name" value="ET TRANSLATION PRODUCT-RELATED"/>
    <property type="match status" value="1"/>
</dbReference>
<feature type="transmembrane region" description="Helical" evidence="6">
    <location>
        <begin position="109"/>
        <end position="128"/>
    </location>
</feature>
<comment type="similarity">
    <text evidence="2">Belongs to the unc-93 family.</text>
</comment>
<evidence type="ECO:0000256" key="1">
    <source>
        <dbReference type="ARBA" id="ARBA00004141"/>
    </source>
</evidence>
<dbReference type="WBParaSite" id="Hba_17122">
    <property type="protein sequence ID" value="Hba_17122"/>
    <property type="gene ID" value="Hba_17122"/>
</dbReference>
<evidence type="ECO:0000313" key="9">
    <source>
        <dbReference type="WBParaSite" id="Hba_17122"/>
    </source>
</evidence>
<feature type="transmembrane region" description="Helical" evidence="6">
    <location>
        <begin position="211"/>
        <end position="232"/>
    </location>
</feature>
<dbReference type="InterPro" id="IPR051617">
    <property type="entry name" value="UNC-93-like_regulator"/>
</dbReference>
<evidence type="ECO:0000256" key="6">
    <source>
        <dbReference type="SAM" id="Phobius"/>
    </source>
</evidence>
<keyword evidence="7" id="KW-0732">Signal</keyword>
<dbReference type="InterPro" id="IPR036259">
    <property type="entry name" value="MFS_trans_sf"/>
</dbReference>
<dbReference type="SUPFAM" id="SSF103473">
    <property type="entry name" value="MFS general substrate transporter"/>
    <property type="match status" value="1"/>
</dbReference>
<comment type="subcellular location">
    <subcellularLocation>
        <location evidence="1">Membrane</location>
        <topology evidence="1">Multi-pass membrane protein</topology>
    </subcellularLocation>
</comment>
<evidence type="ECO:0000256" key="5">
    <source>
        <dbReference type="ARBA" id="ARBA00023136"/>
    </source>
</evidence>
<proteinExistence type="inferred from homology"/>
<evidence type="ECO:0000256" key="4">
    <source>
        <dbReference type="ARBA" id="ARBA00022989"/>
    </source>
</evidence>
<feature type="transmembrane region" description="Helical" evidence="6">
    <location>
        <begin position="135"/>
        <end position="159"/>
    </location>
</feature>
<dbReference type="Pfam" id="PF05978">
    <property type="entry name" value="UNC-93"/>
    <property type="match status" value="2"/>
</dbReference>
<dbReference type="InterPro" id="IPR010291">
    <property type="entry name" value="Ion_channel_UNC-93"/>
</dbReference>
<keyword evidence="3 6" id="KW-0812">Transmembrane</keyword>
<name>A0A1I7XHG1_HETBA</name>
<evidence type="ECO:0000256" key="3">
    <source>
        <dbReference type="ARBA" id="ARBA00022692"/>
    </source>
</evidence>
<feature type="chain" id="PRO_5009311215" evidence="7">
    <location>
        <begin position="28"/>
        <end position="247"/>
    </location>
</feature>
<feature type="transmembrane region" description="Helical" evidence="6">
    <location>
        <begin position="69"/>
        <end position="89"/>
    </location>
</feature>
<reference evidence="9" key="1">
    <citation type="submission" date="2016-11" db="UniProtKB">
        <authorList>
            <consortium name="WormBaseParasite"/>
        </authorList>
    </citation>
    <scope>IDENTIFICATION</scope>
</reference>
<sequence>MNSRRFEILCVTLLGFGQMCMMTGYDAQHFLSVQSVVVESVMHSVNEREPWRIDAYAESVMCSFIDEKFLLLTPLFIHTGFYVAFLLSVFPTSLHFTSALVDCTYLPALYTFTVGVGEILMCIFISFMSKRFKNFGLMPTMVVGYVHTTVIFTSLLAAFEMGLSDACINNVRTVICAIAMPNRRSQAFSNSKFYQALGGATLMYFTPYLSIYNYTGVLFITLTLSTILFYVVAEKIKIMERKVIEEK</sequence>